<dbReference type="Pfam" id="PF00078">
    <property type="entry name" value="RVT_1"/>
    <property type="match status" value="1"/>
</dbReference>
<dbReference type="EC" id="2.7.7.49" evidence="1"/>
<dbReference type="FunFam" id="3.10.20.370:FF:000001">
    <property type="entry name" value="Retrovirus-related Pol polyprotein from transposon 17.6-like protein"/>
    <property type="match status" value="1"/>
</dbReference>
<dbReference type="InterPro" id="IPR041588">
    <property type="entry name" value="Integrase_H2C2"/>
</dbReference>
<dbReference type="InterPro" id="IPR001584">
    <property type="entry name" value="Integrase_cat-core"/>
</dbReference>
<keyword evidence="2" id="KW-0808">Transferase</keyword>
<sequence>MGPPVTLNAKTRVGYLSPAQEIYHFNTNPTPLMHNNRPSRITPEQLEQLKLASDLDPSQIAELKSLLSEYADIFCWDSANLSDLGRYLGPLDKDADGVRLFVKDHSPIMQKHYKMSMHEREFLQKHLTMLEKAGLIKNGPCSSTSPTLLVKKPNGSLRLVIDMRKINSTALHDCHQILPEIEDIFTMLADFKYLSTTDLSNGYWQIPVDGRDQHITGMSTPDGTYEWLVLPQGLTTSPFIFQNIMRKIFHQQIFKWMFVYLDDLIIFSFSWTQHLLHLRQFFDKLRAVNMTLSPSKCLFATGSARVLGYILSRDGKVAPNPNKTAAIVNMPPALDSKGKVDLTKLRAFVGCVSFYRRFVEKFSARAQPLYNLTKKGQILSWNDKAQAAIEDLRHALTQPPISVGFGHSIPCILHTDSSDYAISGVLHQKTEDDDLVVICFISRLLGIHEINYTCAEKECLAVVWSINKLRPYLYAKKFTVVSDNHAVCSLLQMKCSKNRRLNRWLYTLSAHQLIITYSSGKTHYPADCLSRLISYEKPTSKKDESVDQIPQVNYLTPGDYRKEIETAQETDPVLSKIKIQCAQNMPVQHYLVYNNLIYHQKHDKAAWKLAIPAALISRILYAFHDHRCAGHLGREKTQERIQKLFFGPTLVKDVDNYVASCITCKQIKSRNTLPLAIMKSHEIVSSPFQRVFFDVCGPLKPSKPYQHQFCYVAIDSLTRFVVAGSAKSYNAQSVAKFLLNSIIFVHGCPETIVWDNHATHRSNLSRILFEKLNIQPQFTSSYSSTGNAAAERCIRSVENILACYVSQTYQEWGYYLPSVVFAINTAINDSTGLSPYFLLMGRHPRMPEDLIAFWIRNLIKIIESRNLNRLSEQKLFTSNGYDLFQRVMSIFPLMIPLDFRINIYRNPVQNLLTLAKLCLSRINPFYLQELVQGDILKSQIDSKILGGPNSFVIKINSSFILVMRLIYLFLLLLTDAWGADPSSRIHVLSGVFIKPVPNDVIVFEDTTPIFFKVKFEFATRQNYFVQDLRDQCIHLESGRGSLSPVCLLGPYLQGNFDAITNRLDNMYQALTALTPPNPPMERINTLINNNRRYPEFLQIDPPEPTIREYVITTEQPFEIPTVPTQPSVVGDPSDPRTRVQSEHDDLIRRTLLKPRPPINQMRIHIPPSTTKLPPRPMADLSAENFYERHANLTRYGRSVQWEIFSNSNNSRPKRQAALAALTLGWVGSQIYNYVDPPSESTNFNQRYDNLLHNVDANSQNAIRFADVINKQNHLMGDSLVNISSYLGTRIRQNNNHIEDISKSMREGALRGFLFNARLAEDIYRSLELTQYANIQTACMNGKLSLQAVDYLMLKRELVKLKPTNRTIVIPMNQLSSYYHHQFVKCSFDQKQSTTDIQLTIPIKTTKESVQIAELFSLPFYHHSIQHIPQICHLAHSHDFVIIKNNMPFPISMADNTNCKLSECICQYFSLSTKVSSHAGCVKALLAPQGTRYEELHQACPFNCRLTNHEEVLVTKLGWHESYYRFAITQPPLTASIICVNNTATQKFELLKSFNTSSYGVYIVEITCNCHISLGKSHPVVVPPFPCITGNPDVIAFNFPKINLIIPSRWSKINIAEISKANIYNQPLYSTEGFTNLSDIYNPQWFTTDLVISPSPNSNLPIPWTIIFLPIIIC</sequence>
<evidence type="ECO:0000256" key="2">
    <source>
        <dbReference type="ARBA" id="ARBA00022679"/>
    </source>
</evidence>
<evidence type="ECO:0000313" key="10">
    <source>
        <dbReference type="EMBL" id="OXA54745.1"/>
    </source>
</evidence>
<evidence type="ECO:0000256" key="1">
    <source>
        <dbReference type="ARBA" id="ARBA00012493"/>
    </source>
</evidence>
<evidence type="ECO:0000259" key="8">
    <source>
        <dbReference type="PROSITE" id="PS50878"/>
    </source>
</evidence>
<evidence type="ECO:0000256" key="4">
    <source>
        <dbReference type="ARBA" id="ARBA00022722"/>
    </source>
</evidence>
<dbReference type="GO" id="GO:0042575">
    <property type="term" value="C:DNA polymerase complex"/>
    <property type="evidence" value="ECO:0007669"/>
    <property type="project" value="UniProtKB-ARBA"/>
</dbReference>
<evidence type="ECO:0000256" key="5">
    <source>
        <dbReference type="ARBA" id="ARBA00022759"/>
    </source>
</evidence>
<dbReference type="PANTHER" id="PTHR37984:SF5">
    <property type="entry name" value="PROTEIN NYNRIN-LIKE"/>
    <property type="match status" value="1"/>
</dbReference>
<feature type="domain" description="Integrase catalytic" evidence="9">
    <location>
        <begin position="683"/>
        <end position="843"/>
    </location>
</feature>
<dbReference type="InterPro" id="IPR050951">
    <property type="entry name" value="Retrovirus_Pol_polyprotein"/>
</dbReference>
<dbReference type="InterPro" id="IPR012337">
    <property type="entry name" value="RNaseH-like_sf"/>
</dbReference>
<dbReference type="Gene3D" id="3.30.420.10">
    <property type="entry name" value="Ribonuclease H-like superfamily/Ribonuclease H"/>
    <property type="match status" value="1"/>
</dbReference>
<dbReference type="InterPro" id="IPR041373">
    <property type="entry name" value="RT_RNaseH"/>
</dbReference>
<accession>A0A226EB06</accession>
<keyword evidence="11" id="KW-1185">Reference proteome</keyword>
<dbReference type="CDD" id="cd09274">
    <property type="entry name" value="RNase_HI_RT_Ty3"/>
    <property type="match status" value="1"/>
</dbReference>
<protein>
    <recommendedName>
        <fullName evidence="1">RNA-directed DNA polymerase</fullName>
        <ecNumber evidence="1">2.7.7.49</ecNumber>
    </recommendedName>
</protein>
<dbReference type="Pfam" id="PF17921">
    <property type="entry name" value="Integrase_H2C2"/>
    <property type="match status" value="1"/>
</dbReference>
<dbReference type="Pfam" id="PF17917">
    <property type="entry name" value="RT_RNaseH"/>
    <property type="match status" value="1"/>
</dbReference>
<evidence type="ECO:0000256" key="7">
    <source>
        <dbReference type="ARBA" id="ARBA00022918"/>
    </source>
</evidence>
<feature type="domain" description="Reverse transcriptase" evidence="8">
    <location>
        <begin position="131"/>
        <end position="311"/>
    </location>
</feature>
<keyword evidence="6" id="KW-0378">Hydrolase</keyword>
<dbReference type="CDD" id="cd01647">
    <property type="entry name" value="RT_LTR"/>
    <property type="match status" value="1"/>
</dbReference>
<dbReference type="GO" id="GO:0003676">
    <property type="term" value="F:nucleic acid binding"/>
    <property type="evidence" value="ECO:0007669"/>
    <property type="project" value="InterPro"/>
</dbReference>
<evidence type="ECO:0000256" key="6">
    <source>
        <dbReference type="ARBA" id="ARBA00022801"/>
    </source>
</evidence>
<proteinExistence type="predicted"/>
<keyword evidence="5" id="KW-0255">Endonuclease</keyword>
<dbReference type="Gene3D" id="3.10.10.10">
    <property type="entry name" value="HIV Type 1 Reverse Transcriptase, subunit A, domain 1"/>
    <property type="match status" value="1"/>
</dbReference>
<dbReference type="OrthoDB" id="5978043at2759"/>
<evidence type="ECO:0000256" key="3">
    <source>
        <dbReference type="ARBA" id="ARBA00022695"/>
    </source>
</evidence>
<dbReference type="GO" id="GO:0004519">
    <property type="term" value="F:endonuclease activity"/>
    <property type="evidence" value="ECO:0007669"/>
    <property type="project" value="UniProtKB-KW"/>
</dbReference>
<dbReference type="STRING" id="158441.A0A226EB06"/>
<dbReference type="PROSITE" id="PS50878">
    <property type="entry name" value="RT_POL"/>
    <property type="match status" value="1"/>
</dbReference>
<dbReference type="FunFam" id="1.10.340.70:FF:000001">
    <property type="entry name" value="Retrovirus-related Pol polyprotein from transposon gypsy-like Protein"/>
    <property type="match status" value="1"/>
</dbReference>
<keyword evidence="3" id="KW-0548">Nucleotidyltransferase</keyword>
<dbReference type="InterPro" id="IPR043502">
    <property type="entry name" value="DNA/RNA_pol_sf"/>
</dbReference>
<dbReference type="PANTHER" id="PTHR37984">
    <property type="entry name" value="PROTEIN CBG26694"/>
    <property type="match status" value="1"/>
</dbReference>
<gene>
    <name evidence="10" type="ORF">Fcan01_11430</name>
</gene>
<dbReference type="SUPFAM" id="SSF56672">
    <property type="entry name" value="DNA/RNA polymerases"/>
    <property type="match status" value="1"/>
</dbReference>
<dbReference type="SUPFAM" id="SSF53098">
    <property type="entry name" value="Ribonuclease H-like"/>
    <property type="match status" value="1"/>
</dbReference>
<dbReference type="Proteomes" id="UP000198287">
    <property type="component" value="Unassembled WGS sequence"/>
</dbReference>
<evidence type="ECO:0000259" key="9">
    <source>
        <dbReference type="PROSITE" id="PS50994"/>
    </source>
</evidence>
<dbReference type="InterPro" id="IPR043128">
    <property type="entry name" value="Rev_trsase/Diguanyl_cyclase"/>
</dbReference>
<dbReference type="Gene3D" id="1.10.340.70">
    <property type="match status" value="1"/>
</dbReference>
<dbReference type="InterPro" id="IPR000477">
    <property type="entry name" value="RT_dom"/>
</dbReference>
<dbReference type="GO" id="GO:0015074">
    <property type="term" value="P:DNA integration"/>
    <property type="evidence" value="ECO:0007669"/>
    <property type="project" value="InterPro"/>
</dbReference>
<name>A0A226EB06_FOLCA</name>
<dbReference type="GO" id="GO:0003964">
    <property type="term" value="F:RNA-directed DNA polymerase activity"/>
    <property type="evidence" value="ECO:0007669"/>
    <property type="project" value="UniProtKB-KW"/>
</dbReference>
<comment type="caution">
    <text evidence="10">The sequence shown here is derived from an EMBL/GenBank/DDBJ whole genome shotgun (WGS) entry which is preliminary data.</text>
</comment>
<evidence type="ECO:0000313" key="11">
    <source>
        <dbReference type="Proteomes" id="UP000198287"/>
    </source>
</evidence>
<dbReference type="EMBL" id="LNIX01000005">
    <property type="protein sequence ID" value="OXA54745.1"/>
    <property type="molecule type" value="Genomic_DNA"/>
</dbReference>
<organism evidence="10 11">
    <name type="scientific">Folsomia candida</name>
    <name type="common">Springtail</name>
    <dbReference type="NCBI Taxonomy" id="158441"/>
    <lineage>
        <taxon>Eukaryota</taxon>
        <taxon>Metazoa</taxon>
        <taxon>Ecdysozoa</taxon>
        <taxon>Arthropoda</taxon>
        <taxon>Hexapoda</taxon>
        <taxon>Collembola</taxon>
        <taxon>Entomobryomorpha</taxon>
        <taxon>Isotomoidea</taxon>
        <taxon>Isotomidae</taxon>
        <taxon>Proisotominae</taxon>
        <taxon>Folsomia</taxon>
    </lineage>
</organism>
<dbReference type="InterPro" id="IPR036397">
    <property type="entry name" value="RNaseH_sf"/>
</dbReference>
<dbReference type="GO" id="GO:0016787">
    <property type="term" value="F:hydrolase activity"/>
    <property type="evidence" value="ECO:0007669"/>
    <property type="project" value="UniProtKB-KW"/>
</dbReference>
<keyword evidence="7" id="KW-0695">RNA-directed DNA polymerase</keyword>
<dbReference type="PROSITE" id="PS50994">
    <property type="entry name" value="INTEGRASE"/>
    <property type="match status" value="1"/>
</dbReference>
<keyword evidence="4" id="KW-0540">Nuclease</keyword>
<reference evidence="10 11" key="1">
    <citation type="submission" date="2015-12" db="EMBL/GenBank/DDBJ databases">
        <title>The genome of Folsomia candida.</title>
        <authorList>
            <person name="Faddeeva A."/>
            <person name="Derks M.F."/>
            <person name="Anvar Y."/>
            <person name="Smit S."/>
            <person name="Van Straalen N."/>
            <person name="Roelofs D."/>
        </authorList>
    </citation>
    <scope>NUCLEOTIDE SEQUENCE [LARGE SCALE GENOMIC DNA]</scope>
    <source>
        <strain evidence="10 11">VU population</strain>
        <tissue evidence="10">Whole body</tissue>
    </source>
</reference>
<dbReference type="Gene3D" id="3.30.70.270">
    <property type="match status" value="2"/>
</dbReference>